<dbReference type="PANTHER" id="PTHR47466:SF1">
    <property type="entry name" value="METALLOPROTEASE MEP1 (AFU_ORTHOLOGUE AFUA_1G07730)-RELATED"/>
    <property type="match status" value="1"/>
</dbReference>
<dbReference type="AlphaFoldDB" id="A0A8H3CHA3"/>
<evidence type="ECO:0000256" key="8">
    <source>
        <dbReference type="ARBA" id="ARBA00023157"/>
    </source>
</evidence>
<keyword evidence="2" id="KW-0645">Protease</keyword>
<gene>
    <name evidence="11" type="ORF">RDB_LOCUS119712</name>
</gene>
<comment type="caution">
    <text evidence="11">The sequence shown here is derived from an EMBL/GenBank/DDBJ whole genome shotgun (WGS) entry which is preliminary data.</text>
</comment>
<evidence type="ECO:0000259" key="10">
    <source>
        <dbReference type="Pfam" id="PF05572"/>
    </source>
</evidence>
<evidence type="ECO:0000256" key="4">
    <source>
        <dbReference type="ARBA" id="ARBA00022729"/>
    </source>
</evidence>
<dbReference type="EMBL" id="CAJMWT010003987">
    <property type="protein sequence ID" value="CAE6482352.1"/>
    <property type="molecule type" value="Genomic_DNA"/>
</dbReference>
<evidence type="ECO:0000256" key="3">
    <source>
        <dbReference type="ARBA" id="ARBA00022723"/>
    </source>
</evidence>
<keyword evidence="3" id="KW-0479">Metal-binding</keyword>
<dbReference type="Pfam" id="PF05572">
    <property type="entry name" value="Peptidase_M43"/>
    <property type="match status" value="1"/>
</dbReference>
<feature type="chain" id="PRO_5034748683" description="Peptidase M43 pregnancy-associated plasma-A domain-containing protein" evidence="9">
    <location>
        <begin position="19"/>
        <end position="294"/>
    </location>
</feature>
<feature type="signal peptide" evidence="9">
    <location>
        <begin position="1"/>
        <end position="18"/>
    </location>
</feature>
<keyword evidence="5" id="KW-0378">Hydrolase</keyword>
<accession>A0A8H3CHA3</accession>
<dbReference type="GO" id="GO:0046872">
    <property type="term" value="F:metal ion binding"/>
    <property type="evidence" value="ECO:0007669"/>
    <property type="project" value="UniProtKB-KW"/>
</dbReference>
<evidence type="ECO:0000256" key="7">
    <source>
        <dbReference type="ARBA" id="ARBA00023049"/>
    </source>
</evidence>
<keyword evidence="8" id="KW-1015">Disulfide bond</keyword>
<evidence type="ECO:0000256" key="1">
    <source>
        <dbReference type="ARBA" id="ARBA00008721"/>
    </source>
</evidence>
<dbReference type="Proteomes" id="UP000663843">
    <property type="component" value="Unassembled WGS sequence"/>
</dbReference>
<evidence type="ECO:0000313" key="12">
    <source>
        <dbReference type="Proteomes" id="UP000663843"/>
    </source>
</evidence>
<proteinExistence type="inferred from homology"/>
<evidence type="ECO:0000313" key="11">
    <source>
        <dbReference type="EMBL" id="CAE6482352.1"/>
    </source>
</evidence>
<dbReference type="SUPFAM" id="SSF55486">
    <property type="entry name" value="Metalloproteases ('zincins'), catalytic domain"/>
    <property type="match status" value="1"/>
</dbReference>
<protein>
    <recommendedName>
        <fullName evidence="10">Peptidase M43 pregnancy-associated plasma-A domain-containing protein</fullName>
    </recommendedName>
</protein>
<keyword evidence="7" id="KW-0482">Metalloprotease</keyword>
<keyword evidence="4 9" id="KW-0732">Signal</keyword>
<comment type="similarity">
    <text evidence="1">Belongs to the peptidase M43B family.</text>
</comment>
<dbReference type="Gene3D" id="3.40.390.10">
    <property type="entry name" value="Collagenase (Catalytic Domain)"/>
    <property type="match status" value="1"/>
</dbReference>
<dbReference type="CDD" id="cd04275">
    <property type="entry name" value="ZnMc_pappalysin_like"/>
    <property type="match status" value="1"/>
</dbReference>
<feature type="domain" description="Peptidase M43 pregnancy-associated plasma-A" evidence="10">
    <location>
        <begin position="196"/>
        <end position="286"/>
    </location>
</feature>
<dbReference type="GO" id="GO:0006508">
    <property type="term" value="P:proteolysis"/>
    <property type="evidence" value="ECO:0007669"/>
    <property type="project" value="UniProtKB-KW"/>
</dbReference>
<dbReference type="InterPro" id="IPR008754">
    <property type="entry name" value="Peptidase_M43"/>
</dbReference>
<evidence type="ECO:0000256" key="9">
    <source>
        <dbReference type="SAM" id="SignalP"/>
    </source>
</evidence>
<organism evidence="11 12">
    <name type="scientific">Rhizoctonia solani</name>
    <dbReference type="NCBI Taxonomy" id="456999"/>
    <lineage>
        <taxon>Eukaryota</taxon>
        <taxon>Fungi</taxon>
        <taxon>Dikarya</taxon>
        <taxon>Basidiomycota</taxon>
        <taxon>Agaricomycotina</taxon>
        <taxon>Agaricomycetes</taxon>
        <taxon>Cantharellales</taxon>
        <taxon>Ceratobasidiaceae</taxon>
        <taxon>Rhizoctonia</taxon>
    </lineage>
</organism>
<dbReference type="PANTHER" id="PTHR47466">
    <property type="match status" value="1"/>
</dbReference>
<dbReference type="GO" id="GO:0008237">
    <property type="term" value="F:metallopeptidase activity"/>
    <property type="evidence" value="ECO:0007669"/>
    <property type="project" value="UniProtKB-KW"/>
</dbReference>
<keyword evidence="6" id="KW-0862">Zinc</keyword>
<name>A0A8H3CHA3_9AGAM</name>
<evidence type="ECO:0000256" key="5">
    <source>
        <dbReference type="ARBA" id="ARBA00022801"/>
    </source>
</evidence>
<sequence>MRLFTAFSTFALALGVSAAAINNTIGGSRRTCGTVLKDDIRLLAESDFSSKLQLDEDPEFKKSETSKPVTLKVHWNVIAADKTYKNGYVPKSQIVKNIEATNKHYAKSGIRFKLVSVKYTINRDWFNKISDNSTEEHEAKSKLRKGGPADINVYTTGFRSGPDQDTLGYATFPFKYAAEPKNDGIVILFSTLPGGSKTNLDQGKTFTHELGHWLGLYHTFEGGCEGAGDLVNDTPPELEPAYGCEYGRDTCPGGGKDSIHNFMNYSDDACLTQFTPGQLKRIKQQIKYYRGVKF</sequence>
<evidence type="ECO:0000256" key="2">
    <source>
        <dbReference type="ARBA" id="ARBA00022670"/>
    </source>
</evidence>
<reference evidence="11" key="1">
    <citation type="submission" date="2021-01" db="EMBL/GenBank/DDBJ databases">
        <authorList>
            <person name="Kaushik A."/>
        </authorList>
    </citation>
    <scope>NUCLEOTIDE SEQUENCE</scope>
    <source>
        <strain evidence="11">AG2-2IIIB</strain>
    </source>
</reference>
<evidence type="ECO:0000256" key="6">
    <source>
        <dbReference type="ARBA" id="ARBA00022833"/>
    </source>
</evidence>
<dbReference type="InterPro" id="IPR024079">
    <property type="entry name" value="MetalloPept_cat_dom_sf"/>
</dbReference>